<gene>
    <name evidence="2" type="ORF">G3M56_004965</name>
</gene>
<dbReference type="InterPro" id="IPR011042">
    <property type="entry name" value="6-blade_b-propeller_TolB-like"/>
</dbReference>
<dbReference type="InterPro" id="IPR011041">
    <property type="entry name" value="Quinoprot_gluc/sorb_DH_b-prop"/>
</dbReference>
<name>A0A6B3L3B6_9BACT</name>
<reference evidence="2 3" key="1">
    <citation type="submission" date="2020-12" db="EMBL/GenBank/DDBJ databases">
        <title>Sulforoseuscoccus oceanibium gen. nov., sp. nov., a representative of the phylum Verrucomicrobia with special cytoplasmic membrane, and proposal of Sulforoseuscoccusaceae fam. nov.</title>
        <authorList>
            <person name="Xi F."/>
        </authorList>
    </citation>
    <scope>NUCLEOTIDE SEQUENCE [LARGE SCALE GENOMIC DNA]</scope>
    <source>
        <strain evidence="2 3">T37</strain>
    </source>
</reference>
<organism evidence="2 3">
    <name type="scientific">Sulfuriroseicoccus oceanibius</name>
    <dbReference type="NCBI Taxonomy" id="2707525"/>
    <lineage>
        <taxon>Bacteria</taxon>
        <taxon>Pseudomonadati</taxon>
        <taxon>Verrucomicrobiota</taxon>
        <taxon>Verrucomicrobiia</taxon>
        <taxon>Verrucomicrobiales</taxon>
        <taxon>Verrucomicrobiaceae</taxon>
        <taxon>Sulfuriroseicoccus</taxon>
    </lineage>
</organism>
<sequence length="380" mass="41932">MKKLALVLLAAASVAAAHAGVKIEPIAQGFDKPLWVGCPEGENDHLWVLEQAGMIHIFDKATGKRREQPFLDLTSMTKISANERGLLGLAFAPDFQTSGRFYINLTNNRGNTEIIRFTTKDDNRYLGDIESAEVLMRVNQDFGNHNGGFVGFGPDGMLYVGMGDGGSANDPKNRAQDMGSQLGKMLRIDVSHPKSYSIPADNPFGDTIWMTGLRNPWRCSWDRETKDLYIGDVGQNKLEEINFVPAGKGRGANFGWRLREGTIATPKRGVGGPLEGAMDPIYEYPHNRSETGGFSVTGGEVYRGPDQKLNGRYFFADYQFPRLWSFVAKGQKATDFQIHNEALKSAEPRVKMISSFGSDNTGRLFFTDHATGAVHEIVAE</sequence>
<dbReference type="SUPFAM" id="SSF50952">
    <property type="entry name" value="Soluble quinoprotein glucose dehydrogenase"/>
    <property type="match status" value="1"/>
</dbReference>
<dbReference type="PANTHER" id="PTHR19328:SF75">
    <property type="entry name" value="ALDOSE SUGAR DEHYDROGENASE YLII"/>
    <property type="match status" value="1"/>
</dbReference>
<dbReference type="EMBL" id="CP066776">
    <property type="protein sequence ID" value="QQL45934.1"/>
    <property type="molecule type" value="Genomic_DNA"/>
</dbReference>
<accession>A0A6B3L3B6</accession>
<evidence type="ECO:0000259" key="1">
    <source>
        <dbReference type="Pfam" id="PF07995"/>
    </source>
</evidence>
<dbReference type="RefSeq" id="WP_164364085.1">
    <property type="nucleotide sequence ID" value="NZ_CP066776.1"/>
</dbReference>
<dbReference type="Pfam" id="PF07995">
    <property type="entry name" value="GSDH"/>
    <property type="match status" value="1"/>
</dbReference>
<dbReference type="PANTHER" id="PTHR19328">
    <property type="entry name" value="HEDGEHOG-INTERACTING PROTEIN"/>
    <property type="match status" value="1"/>
</dbReference>
<protein>
    <submittedName>
        <fullName evidence="2">PQQ-dependent sugar dehydrogenase</fullName>
    </submittedName>
</protein>
<dbReference type="Proteomes" id="UP000475117">
    <property type="component" value="Chromosome"/>
</dbReference>
<keyword evidence="3" id="KW-1185">Reference proteome</keyword>
<dbReference type="AlphaFoldDB" id="A0A6B3L3B6"/>
<feature type="domain" description="Glucose/Sorbosone dehydrogenase" evidence="1">
    <location>
        <begin position="44"/>
        <end position="366"/>
    </location>
</feature>
<dbReference type="InterPro" id="IPR012938">
    <property type="entry name" value="Glc/Sorbosone_DH"/>
</dbReference>
<proteinExistence type="predicted"/>
<dbReference type="Gene3D" id="2.120.10.30">
    <property type="entry name" value="TolB, C-terminal domain"/>
    <property type="match status" value="1"/>
</dbReference>
<dbReference type="KEGG" id="soa:G3M56_004965"/>
<evidence type="ECO:0000313" key="2">
    <source>
        <dbReference type="EMBL" id="QQL45934.1"/>
    </source>
</evidence>
<evidence type="ECO:0000313" key="3">
    <source>
        <dbReference type="Proteomes" id="UP000475117"/>
    </source>
</evidence>